<feature type="region of interest" description="Disordered" evidence="1">
    <location>
        <begin position="52"/>
        <end position="85"/>
    </location>
</feature>
<reference evidence="2" key="1">
    <citation type="submission" date="2023-11" db="EMBL/GenBank/DDBJ databases">
        <title>Genome assemblies of two species of porcelain crab, Petrolisthes cinctipes and Petrolisthes manimaculis (Anomura: Porcellanidae).</title>
        <authorList>
            <person name="Angst P."/>
        </authorList>
    </citation>
    <scope>NUCLEOTIDE SEQUENCE</scope>
    <source>
        <strain evidence="2">PB745_02</strain>
        <tissue evidence="2">Gill</tissue>
    </source>
</reference>
<evidence type="ECO:0000313" key="2">
    <source>
        <dbReference type="EMBL" id="KAK4325708.1"/>
    </source>
</evidence>
<evidence type="ECO:0000313" key="3">
    <source>
        <dbReference type="Proteomes" id="UP001292094"/>
    </source>
</evidence>
<dbReference type="EMBL" id="JAWZYT010000264">
    <property type="protein sequence ID" value="KAK4325708.1"/>
    <property type="molecule type" value="Genomic_DNA"/>
</dbReference>
<name>A0AAE1QI00_9EUCA</name>
<comment type="caution">
    <text evidence="2">The sequence shown here is derived from an EMBL/GenBank/DDBJ whole genome shotgun (WGS) entry which is preliminary data.</text>
</comment>
<dbReference type="Proteomes" id="UP001292094">
    <property type="component" value="Unassembled WGS sequence"/>
</dbReference>
<protein>
    <submittedName>
        <fullName evidence="2">Uncharacterized protein</fullName>
    </submittedName>
</protein>
<evidence type="ECO:0000256" key="1">
    <source>
        <dbReference type="SAM" id="MobiDB-lite"/>
    </source>
</evidence>
<feature type="compositionally biased region" description="Polar residues" evidence="1">
    <location>
        <begin position="52"/>
        <end position="73"/>
    </location>
</feature>
<keyword evidence="3" id="KW-1185">Reference proteome</keyword>
<accession>A0AAE1QI00</accession>
<sequence length="85" mass="9328">MTRKWWLFPVCTVCQGGRHAVKRESKVNVADSGFSGLPGESSLPPALRKFTATTVRPSGPNTSRPYNPNTQRGTWLAQKLPSSDI</sequence>
<organism evidence="2 3">
    <name type="scientific">Petrolisthes manimaculis</name>
    <dbReference type="NCBI Taxonomy" id="1843537"/>
    <lineage>
        <taxon>Eukaryota</taxon>
        <taxon>Metazoa</taxon>
        <taxon>Ecdysozoa</taxon>
        <taxon>Arthropoda</taxon>
        <taxon>Crustacea</taxon>
        <taxon>Multicrustacea</taxon>
        <taxon>Malacostraca</taxon>
        <taxon>Eumalacostraca</taxon>
        <taxon>Eucarida</taxon>
        <taxon>Decapoda</taxon>
        <taxon>Pleocyemata</taxon>
        <taxon>Anomura</taxon>
        <taxon>Galatheoidea</taxon>
        <taxon>Porcellanidae</taxon>
        <taxon>Petrolisthes</taxon>
    </lineage>
</organism>
<gene>
    <name evidence="2" type="ORF">Pmani_003651</name>
</gene>
<dbReference type="AlphaFoldDB" id="A0AAE1QI00"/>
<proteinExistence type="predicted"/>